<proteinExistence type="predicted"/>
<dbReference type="EMBL" id="CP111023">
    <property type="protein sequence ID" value="WAR21146.1"/>
    <property type="molecule type" value="Genomic_DNA"/>
</dbReference>
<name>A0ABY7FPN1_MYAAR</name>
<organism evidence="2 3">
    <name type="scientific">Mya arenaria</name>
    <name type="common">Soft-shell clam</name>
    <dbReference type="NCBI Taxonomy" id="6604"/>
    <lineage>
        <taxon>Eukaryota</taxon>
        <taxon>Metazoa</taxon>
        <taxon>Spiralia</taxon>
        <taxon>Lophotrochozoa</taxon>
        <taxon>Mollusca</taxon>
        <taxon>Bivalvia</taxon>
        <taxon>Autobranchia</taxon>
        <taxon>Heteroconchia</taxon>
        <taxon>Euheterodonta</taxon>
        <taxon>Imparidentia</taxon>
        <taxon>Neoheterodontei</taxon>
        <taxon>Myida</taxon>
        <taxon>Myoidea</taxon>
        <taxon>Myidae</taxon>
        <taxon>Mya</taxon>
    </lineage>
</organism>
<protein>
    <submittedName>
        <fullName evidence="2">Uncharacterized protein</fullName>
    </submittedName>
</protein>
<sequence>MPVSVAFFRREQTDWSPRQRRMADIRVPESTFYMDEMQQCQEMYDRLHLDTDEEESEQIIPPFPLLRGHTMINQSRPLTYSLRTANKSSRPFSIRSAPSFMFKDDSSLTDNFKTFANEQTQETRTHTAKSANTDCDPDGEGHPRERGRMDSDQLREHLQRHGFGLPRIIHKNQVYRSASQTLPRNYKNRPLPKNPSKREKIKGRARLDQEMANLRALAFCEQQTQTKAFRTASANMRNRDVQFMEEELKEHLAREGNDVILDDDEDDNSSIVHMPMEREELFVRINTWVTEVESSCRVYNSHHDAVQEVR</sequence>
<keyword evidence="3" id="KW-1185">Reference proteome</keyword>
<reference evidence="2" key="1">
    <citation type="submission" date="2022-11" db="EMBL/GenBank/DDBJ databases">
        <title>Centuries of genome instability and evolution in soft-shell clam transmissible cancer (bioRxiv).</title>
        <authorList>
            <person name="Hart S.F.M."/>
            <person name="Yonemitsu M.A."/>
            <person name="Giersch R.M."/>
            <person name="Beal B.F."/>
            <person name="Arriagada G."/>
            <person name="Davis B.W."/>
            <person name="Ostrander E.A."/>
            <person name="Goff S.P."/>
            <person name="Metzger M.J."/>
        </authorList>
    </citation>
    <scope>NUCLEOTIDE SEQUENCE</scope>
    <source>
        <strain evidence="2">MELC-2E11</strain>
        <tissue evidence="2">Siphon/mantle</tissue>
    </source>
</reference>
<feature type="compositionally biased region" description="Polar residues" evidence="1">
    <location>
        <begin position="118"/>
        <end position="133"/>
    </location>
</feature>
<evidence type="ECO:0000313" key="2">
    <source>
        <dbReference type="EMBL" id="WAR21146.1"/>
    </source>
</evidence>
<dbReference type="Proteomes" id="UP001164746">
    <property type="component" value="Chromosome 12"/>
</dbReference>
<evidence type="ECO:0000256" key="1">
    <source>
        <dbReference type="SAM" id="MobiDB-lite"/>
    </source>
</evidence>
<feature type="region of interest" description="Disordered" evidence="1">
    <location>
        <begin position="118"/>
        <end position="147"/>
    </location>
</feature>
<gene>
    <name evidence="2" type="ORF">MAR_015120</name>
</gene>
<evidence type="ECO:0000313" key="3">
    <source>
        <dbReference type="Proteomes" id="UP001164746"/>
    </source>
</evidence>
<accession>A0ABY7FPN1</accession>